<dbReference type="Proteomes" id="UP000288429">
    <property type="component" value="Unassembled WGS sequence"/>
</dbReference>
<protein>
    <submittedName>
        <fullName evidence="1">Uncharacterized protein</fullName>
    </submittedName>
</protein>
<proteinExistence type="predicted"/>
<name>A0A428TWE3_9HYPO</name>
<dbReference type="AlphaFoldDB" id="A0A428TWE3"/>
<gene>
    <name evidence="1" type="ORF">CDV31_009154</name>
</gene>
<organism evidence="1 2">
    <name type="scientific">Fusarium ambrosium</name>
    <dbReference type="NCBI Taxonomy" id="131363"/>
    <lineage>
        <taxon>Eukaryota</taxon>
        <taxon>Fungi</taxon>
        <taxon>Dikarya</taxon>
        <taxon>Ascomycota</taxon>
        <taxon>Pezizomycotina</taxon>
        <taxon>Sordariomycetes</taxon>
        <taxon>Hypocreomycetidae</taxon>
        <taxon>Hypocreales</taxon>
        <taxon>Nectriaceae</taxon>
        <taxon>Fusarium</taxon>
        <taxon>Fusarium solani species complex</taxon>
    </lineage>
</organism>
<evidence type="ECO:0000313" key="1">
    <source>
        <dbReference type="EMBL" id="RSM06380.1"/>
    </source>
</evidence>
<evidence type="ECO:0000313" key="2">
    <source>
        <dbReference type="Proteomes" id="UP000288429"/>
    </source>
</evidence>
<comment type="caution">
    <text evidence="1">The sequence shown here is derived from an EMBL/GenBank/DDBJ whole genome shotgun (WGS) entry which is preliminary data.</text>
</comment>
<sequence length="315" mass="37470">MTTSIENFFRLSREIREMIYDLVLEPIEFSNLYTARTAYTPESCPLLYVHRKITEDLQHRLYKNHAIVIPFQDAGEYIRNDGTFAQYINKPTRRMKMQTDKIIVEVVQSKRRVSPENPHDRNGIMNHGRRYVMHWQDLQGGNIFPPKVVPELLQMKNHLTAVKTIKFVLWQGEWHMSIMSWRDPLQSLLDNWDGLRIELEMNVFDYQEPPRQQGFPNIIQAYHRHCAPIERISFSANDFHWEDHESGNYWGHRIDPTGFASQRWRETDPRLRHTLETPEARSPVYMGEVERRPLLVKPHVDKDEEGVISSFTFLR</sequence>
<accession>A0A428TWE3</accession>
<keyword evidence="2" id="KW-1185">Reference proteome</keyword>
<dbReference type="EMBL" id="NIZV01000127">
    <property type="protein sequence ID" value="RSM06380.1"/>
    <property type="molecule type" value="Genomic_DNA"/>
</dbReference>
<reference evidence="1 2" key="1">
    <citation type="submission" date="2017-06" db="EMBL/GenBank/DDBJ databases">
        <title>Cmopartive genomic analysis of Ambrosia Fusariam Clade fungi.</title>
        <authorList>
            <person name="Stajich J.E."/>
            <person name="Carrillo J."/>
            <person name="Kijimoto T."/>
            <person name="Eskalen A."/>
            <person name="O'Donnell K."/>
            <person name="Kasson M."/>
        </authorList>
    </citation>
    <scope>NUCLEOTIDE SEQUENCE [LARGE SCALE GENOMIC DNA]</scope>
    <source>
        <strain evidence="1 2">NRRL 20438</strain>
    </source>
</reference>